<sequence length="121" mass="13390">MAEDSWFDEDAGPLVRPFALTRGRTRPGRYDLDMITLVVAIGSHREPGREPEYARILAACQRPVSVAEVSATVDLPLVVVKVLLSDLIERGELLFRSPPRTVSPQTDRVVLQAVLDGVRNL</sequence>
<dbReference type="EMBL" id="JAGSOV010000064">
    <property type="protein sequence ID" value="MCO1659307.1"/>
    <property type="molecule type" value="Genomic_DNA"/>
</dbReference>
<evidence type="ECO:0000313" key="1">
    <source>
        <dbReference type="EMBL" id="MCO1659307.1"/>
    </source>
</evidence>
<dbReference type="RefSeq" id="WP_252444127.1">
    <property type="nucleotide sequence ID" value="NZ_JAGSOV010000064.1"/>
</dbReference>
<keyword evidence="2" id="KW-1185">Reference proteome</keyword>
<dbReference type="InterPro" id="IPR007995">
    <property type="entry name" value="DUF742"/>
</dbReference>
<reference evidence="1" key="1">
    <citation type="submission" date="2021-04" db="EMBL/GenBank/DDBJ databases">
        <title>Pseudonocardia sp. nov., isolated from sandy soil of mangrove forest.</title>
        <authorList>
            <person name="Zan Z."/>
            <person name="Huang R."/>
            <person name="Liu W."/>
        </authorList>
    </citation>
    <scope>NUCLEOTIDE SEQUENCE</scope>
    <source>
        <strain evidence="1">S2-4</strain>
    </source>
</reference>
<dbReference type="Pfam" id="PF05331">
    <property type="entry name" value="DUF742"/>
    <property type="match status" value="1"/>
</dbReference>
<protein>
    <submittedName>
        <fullName evidence="1">DUF742 domain-containing protein</fullName>
    </submittedName>
</protein>
<accession>A0ABT1A8F7</accession>
<comment type="caution">
    <text evidence="1">The sequence shown here is derived from an EMBL/GenBank/DDBJ whole genome shotgun (WGS) entry which is preliminary data.</text>
</comment>
<dbReference type="Proteomes" id="UP001165283">
    <property type="component" value="Unassembled WGS sequence"/>
</dbReference>
<proteinExistence type="predicted"/>
<gene>
    <name evidence="1" type="ORF">KDL28_29965</name>
</gene>
<dbReference type="PANTHER" id="PTHR36221">
    <property type="entry name" value="DUF742 DOMAIN-CONTAINING PROTEIN"/>
    <property type="match status" value="1"/>
</dbReference>
<evidence type="ECO:0000313" key="2">
    <source>
        <dbReference type="Proteomes" id="UP001165283"/>
    </source>
</evidence>
<dbReference type="PANTHER" id="PTHR36221:SF1">
    <property type="entry name" value="DUF742 DOMAIN-CONTAINING PROTEIN"/>
    <property type="match status" value="1"/>
</dbReference>
<organism evidence="1 2">
    <name type="scientific">Pseudonocardia humida</name>
    <dbReference type="NCBI Taxonomy" id="2800819"/>
    <lineage>
        <taxon>Bacteria</taxon>
        <taxon>Bacillati</taxon>
        <taxon>Actinomycetota</taxon>
        <taxon>Actinomycetes</taxon>
        <taxon>Pseudonocardiales</taxon>
        <taxon>Pseudonocardiaceae</taxon>
        <taxon>Pseudonocardia</taxon>
    </lineage>
</organism>
<name>A0ABT1A8F7_9PSEU</name>